<evidence type="ECO:0000313" key="1">
    <source>
        <dbReference type="EMBL" id="KAK7793962.1"/>
    </source>
</evidence>
<comment type="caution">
    <text evidence="1">The sequence shown here is derived from an EMBL/GenBank/DDBJ whole genome shotgun (WGS) entry which is preliminary data.</text>
</comment>
<reference evidence="1 2" key="1">
    <citation type="submission" date="2024-03" db="EMBL/GenBank/DDBJ databases">
        <title>The genome assembly and annotation of the cricket Gryllus longicercus Weissman &amp; Gray.</title>
        <authorList>
            <person name="Szrajer S."/>
            <person name="Gray D."/>
            <person name="Ylla G."/>
        </authorList>
    </citation>
    <scope>NUCLEOTIDE SEQUENCE [LARGE SCALE GENOMIC DNA]</scope>
    <source>
        <strain evidence="1">DAG 2021-001</strain>
        <tissue evidence="1">Whole body minus gut</tissue>
    </source>
</reference>
<accession>A0AAN9VP16</accession>
<dbReference type="Proteomes" id="UP001378592">
    <property type="component" value="Unassembled WGS sequence"/>
</dbReference>
<dbReference type="AlphaFoldDB" id="A0AAN9VP16"/>
<proteinExistence type="predicted"/>
<gene>
    <name evidence="1" type="ORF">R5R35_005824</name>
</gene>
<keyword evidence="2" id="KW-1185">Reference proteome</keyword>
<sequence length="72" mass="8633">MKKEKDRMETKKDEDIKKLQAKLCESHRQIDKLLCEKEREIKKQAEHIGFLNKDLHNRKDEIIALHKKSCCS</sequence>
<dbReference type="EMBL" id="JAZDUA010000354">
    <property type="protein sequence ID" value="KAK7793962.1"/>
    <property type="molecule type" value="Genomic_DNA"/>
</dbReference>
<name>A0AAN9VP16_9ORTH</name>
<protein>
    <submittedName>
        <fullName evidence="1">Uncharacterized protein</fullName>
    </submittedName>
</protein>
<evidence type="ECO:0000313" key="2">
    <source>
        <dbReference type="Proteomes" id="UP001378592"/>
    </source>
</evidence>
<organism evidence="1 2">
    <name type="scientific">Gryllus longicercus</name>
    <dbReference type="NCBI Taxonomy" id="2509291"/>
    <lineage>
        <taxon>Eukaryota</taxon>
        <taxon>Metazoa</taxon>
        <taxon>Ecdysozoa</taxon>
        <taxon>Arthropoda</taxon>
        <taxon>Hexapoda</taxon>
        <taxon>Insecta</taxon>
        <taxon>Pterygota</taxon>
        <taxon>Neoptera</taxon>
        <taxon>Polyneoptera</taxon>
        <taxon>Orthoptera</taxon>
        <taxon>Ensifera</taxon>
        <taxon>Gryllidea</taxon>
        <taxon>Grylloidea</taxon>
        <taxon>Gryllidae</taxon>
        <taxon>Gryllinae</taxon>
        <taxon>Gryllus</taxon>
    </lineage>
</organism>